<dbReference type="Gene3D" id="1.10.260.40">
    <property type="entry name" value="lambda repressor-like DNA-binding domains"/>
    <property type="match status" value="1"/>
</dbReference>
<dbReference type="InterPro" id="IPR001387">
    <property type="entry name" value="Cro/C1-type_HTH"/>
</dbReference>
<evidence type="ECO:0000313" key="3">
    <source>
        <dbReference type="Proteomes" id="UP000284651"/>
    </source>
</evidence>
<dbReference type="AlphaFoldDB" id="A0A413CRF2"/>
<dbReference type="Pfam" id="PF01381">
    <property type="entry name" value="HTH_3"/>
    <property type="match status" value="1"/>
</dbReference>
<comment type="caution">
    <text evidence="2">The sequence shown here is derived from an EMBL/GenBank/DDBJ whole genome shotgun (WGS) entry which is preliminary data.</text>
</comment>
<dbReference type="SUPFAM" id="SSF47413">
    <property type="entry name" value="lambda repressor-like DNA-binding domains"/>
    <property type="match status" value="1"/>
</dbReference>
<dbReference type="PROSITE" id="PS50943">
    <property type="entry name" value="HTH_CROC1"/>
    <property type="match status" value="1"/>
</dbReference>
<dbReference type="InterPro" id="IPR010982">
    <property type="entry name" value="Lambda_DNA-bd_dom_sf"/>
</dbReference>
<feature type="domain" description="HTH cro/C1-type" evidence="1">
    <location>
        <begin position="12"/>
        <end position="67"/>
    </location>
</feature>
<dbReference type="Proteomes" id="UP000284651">
    <property type="component" value="Unassembled WGS sequence"/>
</dbReference>
<reference evidence="2 3" key="1">
    <citation type="submission" date="2018-08" db="EMBL/GenBank/DDBJ databases">
        <title>A genome reference for cultivated species of the human gut microbiota.</title>
        <authorList>
            <person name="Zou Y."/>
            <person name="Xue W."/>
            <person name="Luo G."/>
        </authorList>
    </citation>
    <scope>NUCLEOTIDE SEQUENCE [LARGE SCALE GENOMIC DNA]</scope>
    <source>
        <strain evidence="2 3">AF10-31</strain>
    </source>
</reference>
<protein>
    <submittedName>
        <fullName evidence="2">XRE family transcriptional regulator</fullName>
    </submittedName>
</protein>
<dbReference type="EMBL" id="QSAT01000039">
    <property type="protein sequence ID" value="RGW72762.1"/>
    <property type="molecule type" value="Genomic_DNA"/>
</dbReference>
<dbReference type="CDD" id="cd00093">
    <property type="entry name" value="HTH_XRE"/>
    <property type="match status" value="1"/>
</dbReference>
<gene>
    <name evidence="2" type="ORF">DWV56_10235</name>
</gene>
<dbReference type="SMART" id="SM00530">
    <property type="entry name" value="HTH_XRE"/>
    <property type="match status" value="1"/>
</dbReference>
<evidence type="ECO:0000259" key="1">
    <source>
        <dbReference type="PROSITE" id="PS50943"/>
    </source>
</evidence>
<evidence type="ECO:0000313" key="2">
    <source>
        <dbReference type="EMBL" id="RGW72762.1"/>
    </source>
</evidence>
<name>A0A413CRF2_9FIRM</name>
<dbReference type="GO" id="GO:0003677">
    <property type="term" value="F:DNA binding"/>
    <property type="evidence" value="ECO:0007669"/>
    <property type="project" value="InterPro"/>
</dbReference>
<proteinExistence type="predicted"/>
<sequence length="110" mass="12538">MRNINMHISEKIKFIRTKILNVSAQKFADMCGVTARTVYAWESGVSLPCLDNIVAIANTCHASLDYLLIDNHEFELCFPNLDDETFKCISHLSNKMKEENEVNQISNTVE</sequence>
<organism evidence="2 3">
    <name type="scientific">Holdemanella biformis</name>
    <dbReference type="NCBI Taxonomy" id="1735"/>
    <lineage>
        <taxon>Bacteria</taxon>
        <taxon>Bacillati</taxon>
        <taxon>Bacillota</taxon>
        <taxon>Erysipelotrichia</taxon>
        <taxon>Erysipelotrichales</taxon>
        <taxon>Erysipelotrichaceae</taxon>
        <taxon>Holdemanella</taxon>
    </lineage>
</organism>
<accession>A0A413CRF2</accession>